<dbReference type="PROSITE" id="PS51918">
    <property type="entry name" value="RADICAL_SAM"/>
    <property type="match status" value="1"/>
</dbReference>
<evidence type="ECO:0000256" key="3">
    <source>
        <dbReference type="ARBA" id="ARBA00022723"/>
    </source>
</evidence>
<dbReference type="GO" id="GO:0046872">
    <property type="term" value="F:metal ion binding"/>
    <property type="evidence" value="ECO:0007669"/>
    <property type="project" value="UniProtKB-KW"/>
</dbReference>
<feature type="domain" description="Radical SAM core" evidence="7">
    <location>
        <begin position="67"/>
        <end position="279"/>
    </location>
</feature>
<feature type="binding site" evidence="6">
    <location>
        <position position="82"/>
    </location>
    <ligand>
        <name>[4Fe-4S] cluster</name>
        <dbReference type="ChEBI" id="CHEBI:49883"/>
        <note>4Fe-4S-S-AdoMet</note>
    </ligand>
</feature>
<evidence type="ECO:0000313" key="9">
    <source>
        <dbReference type="Proteomes" id="UP000189670"/>
    </source>
</evidence>
<dbReference type="InterPro" id="IPR016431">
    <property type="entry name" value="Pyrv-formate_lyase-activ_prd"/>
</dbReference>
<keyword evidence="2 6" id="KW-0949">S-adenosyl-L-methionine</keyword>
<dbReference type="PANTHER" id="PTHR30352">
    <property type="entry name" value="PYRUVATE FORMATE-LYASE-ACTIVATING ENZYME"/>
    <property type="match status" value="1"/>
</dbReference>
<evidence type="ECO:0000256" key="1">
    <source>
        <dbReference type="ARBA" id="ARBA00022485"/>
    </source>
</evidence>
<feature type="binding site" evidence="6">
    <location>
        <position position="86"/>
    </location>
    <ligand>
        <name>[4Fe-4S] cluster</name>
        <dbReference type="ChEBI" id="CHEBI:49883"/>
        <note>4Fe-4S-S-AdoMet</note>
    </ligand>
</feature>
<dbReference type="SFLD" id="SFLDG01101">
    <property type="entry name" value="Uncharacterised_Radical_SAM_Su"/>
    <property type="match status" value="1"/>
</dbReference>
<protein>
    <submittedName>
        <fullName evidence="8">Pyruvate formate lyase activating enzyme</fullName>
    </submittedName>
</protein>
<keyword evidence="4 6" id="KW-0408">Iron</keyword>
<gene>
    <name evidence="8" type="ORF">OMM_03278</name>
</gene>
<feature type="binding site" evidence="6">
    <location>
        <position position="89"/>
    </location>
    <ligand>
        <name>[4Fe-4S] cluster</name>
        <dbReference type="ChEBI" id="CHEBI:49883"/>
        <note>4Fe-4S-S-AdoMet</note>
    </ligand>
</feature>
<dbReference type="SFLD" id="SFLDS00029">
    <property type="entry name" value="Radical_SAM"/>
    <property type="match status" value="1"/>
</dbReference>
<evidence type="ECO:0000256" key="5">
    <source>
        <dbReference type="ARBA" id="ARBA00023014"/>
    </source>
</evidence>
<proteinExistence type="predicted"/>
<dbReference type="PANTHER" id="PTHR30352:SF5">
    <property type="entry name" value="PYRUVATE FORMATE-LYASE 1-ACTIVATING ENZYME"/>
    <property type="match status" value="1"/>
</dbReference>
<evidence type="ECO:0000256" key="4">
    <source>
        <dbReference type="ARBA" id="ARBA00023004"/>
    </source>
</evidence>
<keyword evidence="8" id="KW-0456">Lyase</keyword>
<dbReference type="InterPro" id="IPR058240">
    <property type="entry name" value="rSAM_sf"/>
</dbReference>
<comment type="cofactor">
    <cofactor evidence="6">
        <name>[4Fe-4S] cluster</name>
        <dbReference type="ChEBI" id="CHEBI:49883"/>
    </cofactor>
    <text evidence="6">Binds 1 [4Fe-4S] cluster. The cluster is coordinated with 3 cysteines and an exchangeable S-adenosyl-L-methionine.</text>
</comment>
<sequence>MKEALLYEKIKNDRVICHLCNHQCTIQKGRFGICNVRQNKDGILYTHVYDRIIAEHIDPIEKKPLFHFLPGSKSYSVATVGCNFKCRFCQNANIAQMPSDQGQITGMQLSPQQVVQTAINNRCKSISYTYTEPTIYFEFALDTARKAHDHDIKNVFVSNGFMSTDAIKMIGPYLDAANIDLKSFDDKFYRNYCGGKIQPVLDNLVTLKENNVFIEITTLIITGLNDQPETIQNSAEFIVSKLGADTPWHLSRFHPTYRLQDRPATPVKTLQHARQIGMDAGLHYVFTGNVPGDKGESTFCHQCGKLLIDRFGFSIQSIVLENNQCPNCQTPVNIVV</sequence>
<keyword evidence="8" id="KW-0670">Pyruvate</keyword>
<dbReference type="GO" id="GO:0051539">
    <property type="term" value="F:4 iron, 4 sulfur cluster binding"/>
    <property type="evidence" value="ECO:0007669"/>
    <property type="project" value="UniProtKB-KW"/>
</dbReference>
<dbReference type="Gene3D" id="3.20.20.70">
    <property type="entry name" value="Aldolase class I"/>
    <property type="match status" value="1"/>
</dbReference>
<dbReference type="SMART" id="SM00729">
    <property type="entry name" value="Elp3"/>
    <property type="match status" value="1"/>
</dbReference>
<dbReference type="GO" id="GO:0016829">
    <property type="term" value="F:lyase activity"/>
    <property type="evidence" value="ECO:0007669"/>
    <property type="project" value="UniProtKB-KW"/>
</dbReference>
<dbReference type="Proteomes" id="UP000189670">
    <property type="component" value="Unassembled WGS sequence"/>
</dbReference>
<evidence type="ECO:0000256" key="2">
    <source>
        <dbReference type="ARBA" id="ARBA00022691"/>
    </source>
</evidence>
<name>A0A1V1P666_9BACT</name>
<comment type="caution">
    <text evidence="8">The sequence shown here is derived from an EMBL/GenBank/DDBJ whole genome shotgun (WGS) entry which is preliminary data.</text>
</comment>
<dbReference type="PIRSF" id="PIRSF004869">
    <property type="entry name" value="PflX_prd"/>
    <property type="match status" value="1"/>
</dbReference>
<dbReference type="NCBIfam" id="TIGR04337">
    <property type="entry name" value="AmmeMemoSam_rS"/>
    <property type="match status" value="1"/>
</dbReference>
<accession>A0A1V1P666</accession>
<dbReference type="InterPro" id="IPR027596">
    <property type="entry name" value="AmmeMemoSam_rS"/>
</dbReference>
<dbReference type="InterPro" id="IPR013785">
    <property type="entry name" value="Aldolase_TIM"/>
</dbReference>
<evidence type="ECO:0000256" key="6">
    <source>
        <dbReference type="PIRSR" id="PIRSR004869-50"/>
    </source>
</evidence>
<evidence type="ECO:0000259" key="7">
    <source>
        <dbReference type="PROSITE" id="PS51918"/>
    </source>
</evidence>
<dbReference type="SUPFAM" id="SSF102114">
    <property type="entry name" value="Radical SAM enzymes"/>
    <property type="match status" value="1"/>
</dbReference>
<dbReference type="InterPro" id="IPR007197">
    <property type="entry name" value="rSAM"/>
</dbReference>
<evidence type="ECO:0000313" key="8">
    <source>
        <dbReference type="EMBL" id="ETR70379.1"/>
    </source>
</evidence>
<reference evidence="9" key="1">
    <citation type="submission" date="2012-11" db="EMBL/GenBank/DDBJ databases">
        <authorList>
            <person name="Lucero-Rivera Y.E."/>
            <person name="Tovar-Ramirez D."/>
        </authorList>
    </citation>
    <scope>NUCLEOTIDE SEQUENCE [LARGE SCALE GENOMIC DNA]</scope>
    <source>
        <strain evidence="9">Araruama</strain>
    </source>
</reference>
<dbReference type="InterPro" id="IPR034457">
    <property type="entry name" value="Organic_radical-activating"/>
</dbReference>
<keyword evidence="3 6" id="KW-0479">Metal-binding</keyword>
<dbReference type="EMBL" id="ATBP01000434">
    <property type="protein sequence ID" value="ETR70379.1"/>
    <property type="molecule type" value="Genomic_DNA"/>
</dbReference>
<dbReference type="CDD" id="cd01335">
    <property type="entry name" value="Radical_SAM"/>
    <property type="match status" value="1"/>
</dbReference>
<keyword evidence="5 6" id="KW-0411">Iron-sulfur</keyword>
<organism evidence="8 9">
    <name type="scientific">Candidatus Magnetoglobus multicellularis str. Araruama</name>
    <dbReference type="NCBI Taxonomy" id="890399"/>
    <lineage>
        <taxon>Bacteria</taxon>
        <taxon>Pseudomonadati</taxon>
        <taxon>Thermodesulfobacteriota</taxon>
        <taxon>Desulfobacteria</taxon>
        <taxon>Desulfobacterales</taxon>
        <taxon>Desulfobacteraceae</taxon>
        <taxon>Candidatus Magnetoglobus</taxon>
    </lineage>
</organism>
<dbReference type="AlphaFoldDB" id="A0A1V1P666"/>
<dbReference type="Pfam" id="PF04055">
    <property type="entry name" value="Radical_SAM"/>
    <property type="match status" value="1"/>
</dbReference>
<keyword evidence="1" id="KW-0004">4Fe-4S</keyword>
<dbReference type="InterPro" id="IPR006638">
    <property type="entry name" value="Elp3/MiaA/NifB-like_rSAM"/>
</dbReference>